<keyword evidence="1" id="KW-0732">Signal</keyword>
<comment type="caution">
    <text evidence="2">The sequence shown here is derived from an EMBL/GenBank/DDBJ whole genome shotgun (WGS) entry which is preliminary data.</text>
</comment>
<dbReference type="Gene3D" id="3.40.190.10">
    <property type="entry name" value="Periplasmic binding protein-like II"/>
    <property type="match status" value="2"/>
</dbReference>
<dbReference type="RefSeq" id="WP_156713521.1">
    <property type="nucleotide sequence ID" value="NZ_WPHG01000003.1"/>
</dbReference>
<evidence type="ECO:0000313" key="3">
    <source>
        <dbReference type="Proteomes" id="UP000463224"/>
    </source>
</evidence>
<dbReference type="Proteomes" id="UP000463224">
    <property type="component" value="Unassembled WGS sequence"/>
</dbReference>
<dbReference type="EMBL" id="WPHG01000003">
    <property type="protein sequence ID" value="MVA98608.1"/>
    <property type="molecule type" value="Genomic_DNA"/>
</dbReference>
<dbReference type="PANTHER" id="PTHR42941">
    <property type="entry name" value="SLL1037 PROTEIN"/>
    <property type="match status" value="1"/>
</dbReference>
<feature type="signal peptide" evidence="1">
    <location>
        <begin position="1"/>
        <end position="25"/>
    </location>
</feature>
<name>A0A844QKN1_9HYPH</name>
<gene>
    <name evidence="2" type="ORF">GN330_15275</name>
</gene>
<proteinExistence type="predicted"/>
<dbReference type="SUPFAM" id="SSF53850">
    <property type="entry name" value="Periplasmic binding protein-like II"/>
    <property type="match status" value="1"/>
</dbReference>
<dbReference type="PANTHER" id="PTHR42941:SF1">
    <property type="entry name" value="SLL1037 PROTEIN"/>
    <property type="match status" value="1"/>
</dbReference>
<organism evidence="2 3">
    <name type="scientific">Nitratireductor arenosus</name>
    <dbReference type="NCBI Taxonomy" id="2682096"/>
    <lineage>
        <taxon>Bacteria</taxon>
        <taxon>Pseudomonadati</taxon>
        <taxon>Pseudomonadota</taxon>
        <taxon>Alphaproteobacteria</taxon>
        <taxon>Hyphomicrobiales</taxon>
        <taxon>Phyllobacteriaceae</taxon>
        <taxon>Nitratireductor</taxon>
    </lineage>
</organism>
<evidence type="ECO:0000256" key="1">
    <source>
        <dbReference type="SAM" id="SignalP"/>
    </source>
</evidence>
<feature type="chain" id="PRO_5032554045" evidence="1">
    <location>
        <begin position="26"/>
        <end position="388"/>
    </location>
</feature>
<evidence type="ECO:0000313" key="2">
    <source>
        <dbReference type="EMBL" id="MVA98608.1"/>
    </source>
</evidence>
<accession>A0A844QKN1</accession>
<dbReference type="AlphaFoldDB" id="A0A844QKN1"/>
<dbReference type="Pfam" id="PF16868">
    <property type="entry name" value="NMT1_3"/>
    <property type="match status" value="1"/>
</dbReference>
<reference evidence="2 3" key="1">
    <citation type="submission" date="2019-12" db="EMBL/GenBank/DDBJ databases">
        <title>Nitratireductor arenosus sp. nov., Isolated from sea sand, Jeju island, South Korea.</title>
        <authorList>
            <person name="Kim W."/>
        </authorList>
    </citation>
    <scope>NUCLEOTIDE SEQUENCE [LARGE SCALE GENOMIC DNA]</scope>
    <source>
        <strain evidence="2 3">CAU 1489</strain>
    </source>
</reference>
<keyword evidence="3" id="KW-1185">Reference proteome</keyword>
<sequence length="388" mass="42234">MFRTRILAAVGLAAMCLAPVAPAQAEEVKLPGNMVWVSYDVGATAYNSAVSIAATLKNKTGTEVRILPAKSDVARLTPLKDGRAQFATLGTDSIFSQEGVYEFGAPNLGPIPVRYVALSISQGSTGLIVAADADVKSAADLKGKRMAIVKGSPVSRRLNLSYLAFGGLDFDDVEVVEVASLKAGIDAVIDGRADTAISNTNNSDGVRVSSSNRGLTWLVTPHDDKEAWERMWKVSPWLIKHVATIGPDVPEAGLEMATLAYPIFSAVDQTDEELVYNFTKALFTYYDDYKDGYPSNAGFKLDSQRFSNVFVPVHPGAVRYYKEIGFWTPEFEARQQRNLERQTLLAKAWADAKEKAGSGSDEDFVKAWQKIRADALAEAGQDTVFEDW</sequence>
<protein>
    <submittedName>
        <fullName evidence="2">TAXI family TRAP transporter solute-binding subunit</fullName>
    </submittedName>
</protein>
<dbReference type="NCBIfam" id="TIGR02122">
    <property type="entry name" value="TRAP_TAXI"/>
    <property type="match status" value="1"/>
</dbReference>
<dbReference type="InterPro" id="IPR011852">
    <property type="entry name" value="TRAP_TAXI"/>
</dbReference>